<reference evidence="2 3" key="1">
    <citation type="submission" date="2019-12" db="EMBL/GenBank/DDBJ databases">
        <authorList>
            <person name="Wolfe R."/>
            <person name="Danczak R."/>
            <person name="Wilkins M."/>
        </authorList>
    </citation>
    <scope>NUCLEOTIDE SEQUENCE [LARGE SCALE GENOMIC DNA]</scope>
    <source>
        <strain evidence="2">X2_MaxBin.013</strain>
    </source>
</reference>
<accession>A0A833NYW0</accession>
<dbReference type="Proteomes" id="UP000488506">
    <property type="component" value="Unassembled WGS sequence"/>
</dbReference>
<name>A0A833NYW0_UNCSA</name>
<gene>
    <name evidence="2" type="ORF">FD145_432</name>
</gene>
<organism evidence="2 3">
    <name type="scientific">Candidatus Saganbacteria bacterium</name>
    <dbReference type="NCBI Taxonomy" id="2575572"/>
    <lineage>
        <taxon>Bacteria</taxon>
        <taxon>Bacillati</taxon>
        <taxon>Saganbacteria</taxon>
    </lineage>
</organism>
<sequence>MIGIYYQLLAPYALASNAKPSPAGSNNEYERHYPVEETKVVNFNDLAKKGIFFADLQGANGWKKLSQYFYGTPKFADKLKALNNNASMPAELLGNNSIIQKVGCALTDSYCFIKVKLRVKSNKYPTNAPQPMQAPTRRAPSAPRQVVIKKYRGNGLKIIGTDPMQPSGRVGIIGREVIVSFNDELSSRGLTARNITLSIPGDSKIKLIKIKEISENFITFVFDLRKAVPNEDGDKYTINILKSGRKVGSFSFRVVN</sequence>
<comment type="caution">
    <text evidence="2">The sequence shown here is derived from an EMBL/GenBank/DDBJ whole genome shotgun (WGS) entry which is preliminary data.</text>
</comment>
<dbReference type="EMBL" id="WPAF01000005">
    <property type="protein sequence ID" value="KAF0134715.1"/>
    <property type="molecule type" value="Genomic_DNA"/>
</dbReference>
<proteinExistence type="predicted"/>
<feature type="region of interest" description="Disordered" evidence="1">
    <location>
        <begin position="124"/>
        <end position="143"/>
    </location>
</feature>
<evidence type="ECO:0000256" key="1">
    <source>
        <dbReference type="SAM" id="MobiDB-lite"/>
    </source>
</evidence>
<evidence type="ECO:0000313" key="2">
    <source>
        <dbReference type="EMBL" id="KAF0134715.1"/>
    </source>
</evidence>
<evidence type="ECO:0000313" key="3">
    <source>
        <dbReference type="Proteomes" id="UP000488506"/>
    </source>
</evidence>
<protein>
    <submittedName>
        <fullName evidence="2">Uncharacterized protein</fullName>
    </submittedName>
</protein>
<dbReference type="AlphaFoldDB" id="A0A833NYW0"/>